<dbReference type="SUPFAM" id="SSF47616">
    <property type="entry name" value="GST C-terminal domain-like"/>
    <property type="match status" value="1"/>
</dbReference>
<gene>
    <name evidence="3" type="primary">MTX2</name>
    <name evidence="3" type="ORF">OS493_010844</name>
</gene>
<name>A0A9W9ZEA3_9CNID</name>
<keyword evidence="4" id="KW-1185">Reference proteome</keyword>
<dbReference type="InterPro" id="IPR036282">
    <property type="entry name" value="Glutathione-S-Trfase_C_sf"/>
</dbReference>
<dbReference type="GO" id="GO:0007005">
    <property type="term" value="P:mitochondrion organization"/>
    <property type="evidence" value="ECO:0007669"/>
    <property type="project" value="TreeGrafter"/>
</dbReference>
<dbReference type="Pfam" id="PF17172">
    <property type="entry name" value="GST_N_4"/>
    <property type="match status" value="1"/>
</dbReference>
<sequence length="257" mass="29513">MAAGGPVTEAVIAAMSTEQGVWPENAELYEPCKDTILLTDAASCRSTEAYLRFCGLAHEVKSRRNAEFMSPTGKVPFLTADRELIGDFQGIASFIEAKGFSTSANFEMKDRAEMKAYLSLIENSLIPAELYMLWWKKDWAVRTRQQYGCQYPVPLNLILSYRKQWQVCQYLKAAGWHRKTEREVIDEFRRTCQALSEKLGNNRFFINDRPTEVDALVFGHLHSVLTRYLPDDSLSSVVRTHKNLEDFVMRILTDFFQ</sequence>
<evidence type="ECO:0000313" key="4">
    <source>
        <dbReference type="Proteomes" id="UP001163046"/>
    </source>
</evidence>
<dbReference type="InterPro" id="IPR033468">
    <property type="entry name" value="Metaxin_GST"/>
</dbReference>
<dbReference type="Pfam" id="PF17171">
    <property type="entry name" value="GST_C_6"/>
    <property type="match status" value="1"/>
</dbReference>
<proteinExistence type="predicted"/>
<dbReference type="AlphaFoldDB" id="A0A9W9ZEA3"/>
<dbReference type="PANTHER" id="PTHR12289:SF38">
    <property type="entry name" value="METAXIN-2"/>
    <property type="match status" value="1"/>
</dbReference>
<protein>
    <submittedName>
        <fullName evidence="3">Metaxin-2</fullName>
    </submittedName>
</protein>
<comment type="caution">
    <text evidence="3">The sequence shown here is derived from an EMBL/GenBank/DDBJ whole genome shotgun (WGS) entry which is preliminary data.</text>
</comment>
<dbReference type="InterPro" id="IPR050931">
    <property type="entry name" value="Mito_Protein_Transport_Metaxin"/>
</dbReference>
<dbReference type="PANTHER" id="PTHR12289">
    <property type="entry name" value="METAXIN RELATED"/>
    <property type="match status" value="1"/>
</dbReference>
<feature type="domain" description="Metaxin glutathione S-transferase" evidence="1">
    <location>
        <begin position="190"/>
        <end position="251"/>
    </location>
</feature>
<accession>A0A9W9ZEA3</accession>
<evidence type="ECO:0000259" key="2">
    <source>
        <dbReference type="Pfam" id="PF17172"/>
    </source>
</evidence>
<dbReference type="InterPro" id="IPR012336">
    <property type="entry name" value="Thioredoxin-like_fold"/>
</dbReference>
<dbReference type="EMBL" id="MU826354">
    <property type="protein sequence ID" value="KAJ7380133.1"/>
    <property type="molecule type" value="Genomic_DNA"/>
</dbReference>
<evidence type="ECO:0000259" key="1">
    <source>
        <dbReference type="Pfam" id="PF17171"/>
    </source>
</evidence>
<organism evidence="3 4">
    <name type="scientific">Desmophyllum pertusum</name>
    <dbReference type="NCBI Taxonomy" id="174260"/>
    <lineage>
        <taxon>Eukaryota</taxon>
        <taxon>Metazoa</taxon>
        <taxon>Cnidaria</taxon>
        <taxon>Anthozoa</taxon>
        <taxon>Hexacorallia</taxon>
        <taxon>Scleractinia</taxon>
        <taxon>Caryophylliina</taxon>
        <taxon>Caryophylliidae</taxon>
        <taxon>Desmophyllum</taxon>
    </lineage>
</organism>
<reference evidence="3" key="1">
    <citation type="submission" date="2023-01" db="EMBL/GenBank/DDBJ databases">
        <title>Genome assembly of the deep-sea coral Lophelia pertusa.</title>
        <authorList>
            <person name="Herrera S."/>
            <person name="Cordes E."/>
        </authorList>
    </citation>
    <scope>NUCLEOTIDE SEQUENCE</scope>
    <source>
        <strain evidence="3">USNM1676648</strain>
        <tissue evidence="3">Polyp</tissue>
    </source>
</reference>
<dbReference type="GO" id="GO:0001401">
    <property type="term" value="C:SAM complex"/>
    <property type="evidence" value="ECO:0007669"/>
    <property type="project" value="TreeGrafter"/>
</dbReference>
<feature type="domain" description="Thioredoxin-like fold" evidence="2">
    <location>
        <begin position="43"/>
        <end position="137"/>
    </location>
</feature>
<evidence type="ECO:0000313" key="3">
    <source>
        <dbReference type="EMBL" id="KAJ7380133.1"/>
    </source>
</evidence>
<dbReference type="Proteomes" id="UP001163046">
    <property type="component" value="Unassembled WGS sequence"/>
</dbReference>
<dbReference type="OrthoDB" id="198787at2759"/>
<dbReference type="Gene3D" id="1.20.1050.10">
    <property type="match status" value="1"/>
</dbReference>